<comment type="caution">
    <text evidence="2">The sequence shown here is derived from an EMBL/GenBank/DDBJ whole genome shotgun (WGS) entry which is preliminary data.</text>
</comment>
<dbReference type="Pfam" id="PF00636">
    <property type="entry name" value="Ribonuclease_3"/>
    <property type="match status" value="1"/>
</dbReference>
<dbReference type="EMBL" id="JARJLG010000238">
    <property type="protein sequence ID" value="KAJ7724447.1"/>
    <property type="molecule type" value="Genomic_DNA"/>
</dbReference>
<evidence type="ECO:0000313" key="3">
    <source>
        <dbReference type="Proteomes" id="UP001215280"/>
    </source>
</evidence>
<dbReference type="InterPro" id="IPR036389">
    <property type="entry name" value="RNase_III_sf"/>
</dbReference>
<dbReference type="Gene3D" id="1.10.1520.10">
    <property type="entry name" value="Ribonuclease III domain"/>
    <property type="match status" value="1"/>
</dbReference>
<dbReference type="CDD" id="cd00593">
    <property type="entry name" value="RIBOc"/>
    <property type="match status" value="1"/>
</dbReference>
<dbReference type="PROSITE" id="PS50142">
    <property type="entry name" value="RNASE_3_2"/>
    <property type="match status" value="1"/>
</dbReference>
<dbReference type="GO" id="GO:0006396">
    <property type="term" value="P:RNA processing"/>
    <property type="evidence" value="ECO:0007669"/>
    <property type="project" value="InterPro"/>
</dbReference>
<dbReference type="SMART" id="SM00535">
    <property type="entry name" value="RIBOc"/>
    <property type="match status" value="1"/>
</dbReference>
<dbReference type="AlphaFoldDB" id="A0AAD7MN46"/>
<evidence type="ECO:0000259" key="1">
    <source>
        <dbReference type="PROSITE" id="PS50142"/>
    </source>
</evidence>
<name>A0AAD7MN46_9AGAR</name>
<dbReference type="SUPFAM" id="SSF69065">
    <property type="entry name" value="RNase III domain-like"/>
    <property type="match status" value="1"/>
</dbReference>
<organism evidence="2 3">
    <name type="scientific">Mycena maculata</name>
    <dbReference type="NCBI Taxonomy" id="230809"/>
    <lineage>
        <taxon>Eukaryota</taxon>
        <taxon>Fungi</taxon>
        <taxon>Dikarya</taxon>
        <taxon>Basidiomycota</taxon>
        <taxon>Agaricomycotina</taxon>
        <taxon>Agaricomycetes</taxon>
        <taxon>Agaricomycetidae</taxon>
        <taxon>Agaricales</taxon>
        <taxon>Marasmiineae</taxon>
        <taxon>Mycenaceae</taxon>
        <taxon>Mycena</taxon>
    </lineage>
</organism>
<dbReference type="Proteomes" id="UP001215280">
    <property type="component" value="Unassembled WGS sequence"/>
</dbReference>
<sequence length="183" mass="20732">MVCIGLNTGREQPYWRLHPKTGRRSIERGSTHPTITFSSNLRIALRKVYLNLTLPMNKAPTYRPSHPPTNKIYVSRIDRERLEIYGDALLGFKLVSFLFHRYPSQGPGFISTIKAALLSNHTFTNISQKADGHTDPKGFPLDKAVADDFETNAALSYFDLGFPKFEAWFLDTFIPLVDEAVSL</sequence>
<dbReference type="InterPro" id="IPR000999">
    <property type="entry name" value="RNase_III_dom"/>
</dbReference>
<dbReference type="GO" id="GO:0004525">
    <property type="term" value="F:ribonuclease III activity"/>
    <property type="evidence" value="ECO:0007669"/>
    <property type="project" value="InterPro"/>
</dbReference>
<reference evidence="2" key="1">
    <citation type="submission" date="2023-03" db="EMBL/GenBank/DDBJ databases">
        <title>Massive genome expansion in bonnet fungi (Mycena s.s.) driven by repeated elements and novel gene families across ecological guilds.</title>
        <authorList>
            <consortium name="Lawrence Berkeley National Laboratory"/>
            <person name="Harder C.B."/>
            <person name="Miyauchi S."/>
            <person name="Viragh M."/>
            <person name="Kuo A."/>
            <person name="Thoen E."/>
            <person name="Andreopoulos B."/>
            <person name="Lu D."/>
            <person name="Skrede I."/>
            <person name="Drula E."/>
            <person name="Henrissat B."/>
            <person name="Morin E."/>
            <person name="Kohler A."/>
            <person name="Barry K."/>
            <person name="LaButti K."/>
            <person name="Morin E."/>
            <person name="Salamov A."/>
            <person name="Lipzen A."/>
            <person name="Mereny Z."/>
            <person name="Hegedus B."/>
            <person name="Baldrian P."/>
            <person name="Stursova M."/>
            <person name="Weitz H."/>
            <person name="Taylor A."/>
            <person name="Grigoriev I.V."/>
            <person name="Nagy L.G."/>
            <person name="Martin F."/>
            <person name="Kauserud H."/>
        </authorList>
    </citation>
    <scope>NUCLEOTIDE SEQUENCE</scope>
    <source>
        <strain evidence="2">CBHHK188m</strain>
    </source>
</reference>
<keyword evidence="3" id="KW-1185">Reference proteome</keyword>
<gene>
    <name evidence="2" type="ORF">DFH07DRAFT_263690</name>
</gene>
<proteinExistence type="predicted"/>
<evidence type="ECO:0000313" key="2">
    <source>
        <dbReference type="EMBL" id="KAJ7724447.1"/>
    </source>
</evidence>
<feature type="domain" description="RNase III" evidence="1">
    <location>
        <begin position="69"/>
        <end position="161"/>
    </location>
</feature>
<protein>
    <recommendedName>
        <fullName evidence="1">RNase III domain-containing protein</fullName>
    </recommendedName>
</protein>
<accession>A0AAD7MN46</accession>